<dbReference type="SMART" id="SM00028">
    <property type="entry name" value="TPR"/>
    <property type="match status" value="4"/>
</dbReference>
<dbReference type="Gene3D" id="1.10.10.10">
    <property type="entry name" value="Winged helix-like DNA-binding domain superfamily/Winged helix DNA-binding domain"/>
    <property type="match status" value="1"/>
</dbReference>
<keyword evidence="3" id="KW-0805">Transcription regulation</keyword>
<dbReference type="PANTHER" id="PTHR35807:SF1">
    <property type="entry name" value="TRANSCRIPTIONAL REGULATOR REDD"/>
    <property type="match status" value="1"/>
</dbReference>
<dbReference type="Gene3D" id="3.40.50.300">
    <property type="entry name" value="P-loop containing nucleotide triphosphate hydrolases"/>
    <property type="match status" value="1"/>
</dbReference>
<dbReference type="PANTHER" id="PTHR35807">
    <property type="entry name" value="TRANSCRIPTIONAL REGULATOR REDD-RELATED"/>
    <property type="match status" value="1"/>
</dbReference>
<dbReference type="Gene3D" id="1.25.40.10">
    <property type="entry name" value="Tetratricopeptide repeat domain"/>
    <property type="match status" value="2"/>
</dbReference>
<dbReference type="Proteomes" id="UP000309128">
    <property type="component" value="Unassembled WGS sequence"/>
</dbReference>
<evidence type="ECO:0000256" key="6">
    <source>
        <dbReference type="PROSITE-ProRule" id="PRU01091"/>
    </source>
</evidence>
<evidence type="ECO:0000313" key="9">
    <source>
        <dbReference type="Proteomes" id="UP000309128"/>
    </source>
</evidence>
<dbReference type="InterPro" id="IPR051677">
    <property type="entry name" value="AfsR-DnrI-RedD_regulator"/>
</dbReference>
<dbReference type="SMART" id="SM01043">
    <property type="entry name" value="BTAD"/>
    <property type="match status" value="1"/>
</dbReference>
<comment type="similarity">
    <text evidence="1">Belongs to the AfsR/DnrI/RedD regulatory family.</text>
</comment>
<dbReference type="GO" id="GO:0006355">
    <property type="term" value="P:regulation of DNA-templated transcription"/>
    <property type="evidence" value="ECO:0007669"/>
    <property type="project" value="InterPro"/>
</dbReference>
<evidence type="ECO:0000256" key="3">
    <source>
        <dbReference type="ARBA" id="ARBA00023015"/>
    </source>
</evidence>
<dbReference type="InterPro" id="IPR036388">
    <property type="entry name" value="WH-like_DNA-bd_sf"/>
</dbReference>
<dbReference type="CDD" id="cd15831">
    <property type="entry name" value="BTAD"/>
    <property type="match status" value="1"/>
</dbReference>
<dbReference type="GO" id="GO:0003677">
    <property type="term" value="F:DNA binding"/>
    <property type="evidence" value="ECO:0007669"/>
    <property type="project" value="UniProtKB-UniRule"/>
</dbReference>
<dbReference type="SUPFAM" id="SSF48452">
    <property type="entry name" value="TPR-like"/>
    <property type="match status" value="3"/>
</dbReference>
<accession>A0A5S4F1B6</accession>
<evidence type="ECO:0000256" key="4">
    <source>
        <dbReference type="ARBA" id="ARBA00023125"/>
    </source>
</evidence>
<dbReference type="EMBL" id="VCKY01000213">
    <property type="protein sequence ID" value="TMR09873.1"/>
    <property type="molecule type" value="Genomic_DNA"/>
</dbReference>
<feature type="domain" description="OmpR/PhoB-type" evidence="7">
    <location>
        <begin position="1"/>
        <end position="94"/>
    </location>
</feature>
<dbReference type="OrthoDB" id="5521887at2"/>
<dbReference type="InterPro" id="IPR005158">
    <property type="entry name" value="BTAD"/>
</dbReference>
<dbReference type="InterPro" id="IPR042197">
    <property type="entry name" value="Apaf_helical"/>
</dbReference>
<name>A0A5S4F1B6_9ACTN</name>
<comment type="caution">
    <text evidence="8">The sequence shown here is derived from an EMBL/GenBank/DDBJ whole genome shotgun (WGS) entry which is preliminary data.</text>
</comment>
<dbReference type="Pfam" id="PF00931">
    <property type="entry name" value="NB-ARC"/>
    <property type="match status" value="1"/>
</dbReference>
<gene>
    <name evidence="8" type="ORF">ETD86_41815</name>
</gene>
<reference evidence="8 9" key="1">
    <citation type="submission" date="2019-05" db="EMBL/GenBank/DDBJ databases">
        <title>Draft genome sequence of Nonomuraea turkmeniaca DSM 43926.</title>
        <authorList>
            <person name="Saricaoglu S."/>
            <person name="Isik K."/>
        </authorList>
    </citation>
    <scope>NUCLEOTIDE SEQUENCE [LARGE SCALE GENOMIC DNA]</scope>
    <source>
        <strain evidence="8 9">DSM 43926</strain>
    </source>
</reference>
<dbReference type="InterPro" id="IPR027417">
    <property type="entry name" value="P-loop_NTPase"/>
</dbReference>
<evidence type="ECO:0000256" key="1">
    <source>
        <dbReference type="ARBA" id="ARBA00005820"/>
    </source>
</evidence>
<dbReference type="SUPFAM" id="SSF52540">
    <property type="entry name" value="P-loop containing nucleoside triphosphate hydrolases"/>
    <property type="match status" value="1"/>
</dbReference>
<dbReference type="InterPro" id="IPR019734">
    <property type="entry name" value="TPR_rpt"/>
</dbReference>
<dbReference type="Gene3D" id="1.10.8.430">
    <property type="entry name" value="Helical domain of apoptotic protease-activating factors"/>
    <property type="match status" value="1"/>
</dbReference>
<organism evidence="8 9">
    <name type="scientific">Nonomuraea turkmeniaca</name>
    <dbReference type="NCBI Taxonomy" id="103838"/>
    <lineage>
        <taxon>Bacteria</taxon>
        <taxon>Bacillati</taxon>
        <taxon>Actinomycetota</taxon>
        <taxon>Actinomycetes</taxon>
        <taxon>Streptosporangiales</taxon>
        <taxon>Streptosporangiaceae</taxon>
        <taxon>Nonomuraea</taxon>
    </lineage>
</organism>
<dbReference type="Pfam" id="PF03704">
    <property type="entry name" value="BTAD"/>
    <property type="match status" value="1"/>
</dbReference>
<dbReference type="RefSeq" id="WP_138672172.1">
    <property type="nucleotide sequence ID" value="NZ_VCKY01000213.1"/>
</dbReference>
<dbReference type="InterPro" id="IPR002182">
    <property type="entry name" value="NB-ARC"/>
</dbReference>
<sequence length="959" mass="103697">MAVRFRVLGRVEFTADGNVVDLGSRQREVLALMLLRANDTVTVGQLVEVAYADSAPESARRQIQNTVGRLRRTLTAAGCPDVIKTMPGGYLLEAGPDTLDLLEYAEHVEAGRRAAAEGRDQQAIASLRRGLALWRGPFLADIDAPGLEAEQSHMREARMAVHEECVELELRLGRHRELLSELAAVTAEHPLCERMWELRMLALYRCGAKAEALALYQDARMIFLEELGLEPGRRLKRLEQAILADDPALDLDRRPGQLPPDVPGFTGRDEAKSTLEAVLPPSPARATPVIVITGKAGVGKTALAVHVAHRLRESFPDGQLFAALRDVRGRRVPPGDVLAQFLRALGEPAQELPDGVHERAARFRDCLARRRVLVVLDDAVDEAQVGPLLPGGAECAVLVTSRSKPALAGMAHLKLEELEPLQAMAFLAGVAGADRVSSEPQAAHELIRLCGGLPLALRIVGARLAGRRIVHMVERLKDVRRQLGDLEDLEVRGSIALSAEELDPAALRLLCALAHGDTPELPDWTALAAGGTQDLLDSLVDAQLLQVAGPLRYRLHDVVRDYARDLGEPESMPRVLGGWLALVERAHHTVYGGDYAILHGTAARWQPPGVDIVDADPLTWYETERPNILAAVRQAAALGLDELCWDLAVSAASLFQTRGHYDEWEETHRIALAATRAAGNTRGSAALLTGIGLLEAHRHRYGPAAAAVDEALELFERCADQHGWGLASSVAAFTAGMRGLYAEAVDRCGHALDAVRQAGDTGAEIFVLRLLGQLLLDVGHSARTYQDDPEVVYRIGELLLASGRLYEAEQAFTDLLSTVTDLEDLCGEAFARYGLGYLHLERNRHNAGEEYLHQAIELASAVDEPLVEAKAWLALGAASRSRGNHEAALHRFGRAEQLAQAIGAPLWEARALRQAARVHSERGSEASAAAARARLGELIAALGATASDIDAGVPSPQLS</sequence>
<feature type="DNA-binding region" description="OmpR/PhoB-type" evidence="6">
    <location>
        <begin position="1"/>
        <end position="94"/>
    </location>
</feature>
<dbReference type="InterPro" id="IPR016032">
    <property type="entry name" value="Sig_transdc_resp-reg_C-effctor"/>
</dbReference>
<dbReference type="PRINTS" id="PR00364">
    <property type="entry name" value="DISEASERSIST"/>
</dbReference>
<keyword evidence="4 6" id="KW-0238">DNA-binding</keyword>
<keyword evidence="9" id="KW-1185">Reference proteome</keyword>
<evidence type="ECO:0000259" key="7">
    <source>
        <dbReference type="PROSITE" id="PS51755"/>
    </source>
</evidence>
<evidence type="ECO:0000313" key="8">
    <source>
        <dbReference type="EMBL" id="TMR09873.1"/>
    </source>
</evidence>
<protein>
    <submittedName>
        <fullName evidence="8">SARP family transcriptional regulator</fullName>
    </submittedName>
</protein>
<dbReference type="InterPro" id="IPR001867">
    <property type="entry name" value="OmpR/PhoB-type_DNA-bd"/>
</dbReference>
<dbReference type="Pfam" id="PF00486">
    <property type="entry name" value="Trans_reg_C"/>
    <property type="match status" value="1"/>
</dbReference>
<dbReference type="AlphaFoldDB" id="A0A5S4F1B6"/>
<keyword evidence="5" id="KW-0804">Transcription</keyword>
<evidence type="ECO:0000256" key="2">
    <source>
        <dbReference type="ARBA" id="ARBA00022737"/>
    </source>
</evidence>
<evidence type="ECO:0000256" key="5">
    <source>
        <dbReference type="ARBA" id="ARBA00023163"/>
    </source>
</evidence>
<keyword evidence="2" id="KW-0677">Repeat</keyword>
<dbReference type="GO" id="GO:0000160">
    <property type="term" value="P:phosphorelay signal transduction system"/>
    <property type="evidence" value="ECO:0007669"/>
    <property type="project" value="InterPro"/>
</dbReference>
<dbReference type="PROSITE" id="PS51755">
    <property type="entry name" value="OMPR_PHOB"/>
    <property type="match status" value="1"/>
</dbReference>
<dbReference type="InterPro" id="IPR011990">
    <property type="entry name" value="TPR-like_helical_dom_sf"/>
</dbReference>
<dbReference type="GO" id="GO:0043531">
    <property type="term" value="F:ADP binding"/>
    <property type="evidence" value="ECO:0007669"/>
    <property type="project" value="InterPro"/>
</dbReference>
<proteinExistence type="inferred from homology"/>
<dbReference type="SMART" id="SM00862">
    <property type="entry name" value="Trans_reg_C"/>
    <property type="match status" value="1"/>
</dbReference>
<dbReference type="SUPFAM" id="SSF46894">
    <property type="entry name" value="C-terminal effector domain of the bipartite response regulators"/>
    <property type="match status" value="1"/>
</dbReference>